<dbReference type="RefSeq" id="WP_101627680.1">
    <property type="nucleotide sequence ID" value="NZ_PKKJ01000001.1"/>
</dbReference>
<dbReference type="Gene3D" id="1.10.3470.10">
    <property type="entry name" value="ABC transporter involved in vitamin B12 uptake, BtuC"/>
    <property type="match status" value="1"/>
</dbReference>
<dbReference type="PANTHER" id="PTHR30477:SF0">
    <property type="entry name" value="METAL TRANSPORT SYSTEM MEMBRANE PROTEIN TM_0125-RELATED"/>
    <property type="match status" value="1"/>
</dbReference>
<keyword evidence="5 7" id="KW-0472">Membrane</keyword>
<protein>
    <submittedName>
        <fullName evidence="8">Zinc ABC transporter permease</fullName>
    </submittedName>
</protein>
<evidence type="ECO:0000256" key="4">
    <source>
        <dbReference type="ARBA" id="ARBA00022989"/>
    </source>
</evidence>
<feature type="transmembrane region" description="Helical" evidence="7">
    <location>
        <begin position="33"/>
        <end position="55"/>
    </location>
</feature>
<evidence type="ECO:0000256" key="5">
    <source>
        <dbReference type="ARBA" id="ARBA00023136"/>
    </source>
</evidence>
<accession>A0A2I1I7V5</accession>
<keyword evidence="3 6" id="KW-0812">Transmembrane</keyword>
<comment type="similarity">
    <text evidence="2 6">Belongs to the ABC-3 integral membrane protein family.</text>
</comment>
<proteinExistence type="inferred from homology"/>
<feature type="transmembrane region" description="Helical" evidence="7">
    <location>
        <begin position="76"/>
        <end position="103"/>
    </location>
</feature>
<dbReference type="SUPFAM" id="SSF81345">
    <property type="entry name" value="ABC transporter involved in vitamin B12 uptake, BtuC"/>
    <property type="match status" value="1"/>
</dbReference>
<dbReference type="Proteomes" id="UP000234545">
    <property type="component" value="Unassembled WGS sequence"/>
</dbReference>
<dbReference type="PANTHER" id="PTHR30477">
    <property type="entry name" value="ABC-TRANSPORTER METAL-BINDING PROTEIN"/>
    <property type="match status" value="1"/>
</dbReference>
<comment type="caution">
    <text evidence="8">The sequence shown here is derived from an EMBL/GenBank/DDBJ whole genome shotgun (WGS) entry which is preliminary data.</text>
</comment>
<feature type="transmembrane region" description="Helical" evidence="7">
    <location>
        <begin position="246"/>
        <end position="268"/>
    </location>
</feature>
<dbReference type="GO" id="GO:0043190">
    <property type="term" value="C:ATP-binding cassette (ABC) transporter complex"/>
    <property type="evidence" value="ECO:0007669"/>
    <property type="project" value="InterPro"/>
</dbReference>
<evidence type="ECO:0000313" key="9">
    <source>
        <dbReference type="Proteomes" id="UP000234545"/>
    </source>
</evidence>
<evidence type="ECO:0000256" key="6">
    <source>
        <dbReference type="RuleBase" id="RU003943"/>
    </source>
</evidence>
<reference evidence="8 9" key="1">
    <citation type="submission" date="2017-12" db="EMBL/GenBank/DDBJ databases">
        <title>Phylogenetic diversity of female urinary microbiome.</title>
        <authorList>
            <person name="Thomas-White K."/>
            <person name="Wolfe A.J."/>
        </authorList>
    </citation>
    <scope>NUCLEOTIDE SEQUENCE [LARGE SCALE GENOMIC DNA]</scope>
    <source>
        <strain evidence="8 9">UMB0250</strain>
    </source>
</reference>
<evidence type="ECO:0000256" key="3">
    <source>
        <dbReference type="ARBA" id="ARBA00022692"/>
    </source>
</evidence>
<evidence type="ECO:0000313" key="8">
    <source>
        <dbReference type="EMBL" id="PKY67207.1"/>
    </source>
</evidence>
<evidence type="ECO:0000256" key="7">
    <source>
        <dbReference type="SAM" id="Phobius"/>
    </source>
</evidence>
<organism evidence="8 9">
    <name type="scientific">Schaalia turicensis</name>
    <dbReference type="NCBI Taxonomy" id="131111"/>
    <lineage>
        <taxon>Bacteria</taxon>
        <taxon>Bacillati</taxon>
        <taxon>Actinomycetota</taxon>
        <taxon>Actinomycetes</taxon>
        <taxon>Actinomycetales</taxon>
        <taxon>Actinomycetaceae</taxon>
        <taxon>Schaalia</taxon>
    </lineage>
</organism>
<dbReference type="Pfam" id="PF00950">
    <property type="entry name" value="ABC-3"/>
    <property type="match status" value="1"/>
</dbReference>
<dbReference type="EMBL" id="PKKJ01000001">
    <property type="protein sequence ID" value="PKY67207.1"/>
    <property type="molecule type" value="Genomic_DNA"/>
</dbReference>
<dbReference type="InterPro" id="IPR037294">
    <property type="entry name" value="ABC_BtuC-like"/>
</dbReference>
<feature type="transmembrane region" description="Helical" evidence="7">
    <location>
        <begin position="123"/>
        <end position="141"/>
    </location>
</feature>
<evidence type="ECO:0000256" key="1">
    <source>
        <dbReference type="ARBA" id="ARBA00004141"/>
    </source>
</evidence>
<evidence type="ECO:0000256" key="2">
    <source>
        <dbReference type="ARBA" id="ARBA00008034"/>
    </source>
</evidence>
<feature type="transmembrane region" description="Helical" evidence="7">
    <location>
        <begin position="162"/>
        <end position="181"/>
    </location>
</feature>
<dbReference type="OrthoDB" id="4425802at2"/>
<sequence>MNTLSDGVATLVEHLRALSESIVGLRGLAAYPFLFRPFIFLVLLSIVAGLVGTLVNLRKAEFNAEVMVHSVFPGIVVGFIVGGSDAIIIGAGCAGIAVVIALVVSQSSKRESDNESAHEGATAVILTAFFALGMTISLKVGDMSGQLEALMFGRLLETTDSGLAQSLVVFILTGIMLALTWKEHLYVAFDRQGALASRINVRGIDYALNACIAAVVVAASSAIGVLLVIAFLIVPGATGRLLGRTVRQASIIGVSVSLLASWLGMQLLLTPSPRPISPQAGVVLVLVALFFIAVGIAAIGKRRGKVRC</sequence>
<feature type="transmembrane region" description="Helical" evidence="7">
    <location>
        <begin position="280"/>
        <end position="300"/>
    </location>
</feature>
<keyword evidence="6" id="KW-0813">Transport</keyword>
<comment type="subcellular location">
    <subcellularLocation>
        <location evidence="6">Cell membrane</location>
        <topology evidence="6">Multi-pass membrane protein</topology>
    </subcellularLocation>
    <subcellularLocation>
        <location evidence="1">Membrane</location>
        <topology evidence="1">Multi-pass membrane protein</topology>
    </subcellularLocation>
</comment>
<dbReference type="InterPro" id="IPR001626">
    <property type="entry name" value="ABC_TroCD"/>
</dbReference>
<feature type="transmembrane region" description="Helical" evidence="7">
    <location>
        <begin position="206"/>
        <end position="234"/>
    </location>
</feature>
<dbReference type="AlphaFoldDB" id="A0A2I1I7V5"/>
<name>A0A2I1I7V5_9ACTO</name>
<keyword evidence="4 7" id="KW-1133">Transmembrane helix</keyword>
<gene>
    <name evidence="8" type="ORF">CYJ25_02980</name>
</gene>
<dbReference type="GO" id="GO:0055085">
    <property type="term" value="P:transmembrane transport"/>
    <property type="evidence" value="ECO:0007669"/>
    <property type="project" value="InterPro"/>
</dbReference>